<protein>
    <submittedName>
        <fullName evidence="2">Uncharacterized protein</fullName>
    </submittedName>
</protein>
<feature type="region of interest" description="Disordered" evidence="1">
    <location>
        <begin position="1"/>
        <end position="51"/>
    </location>
</feature>
<reference evidence="2" key="1">
    <citation type="journal article" date="2020" name="Stud. Mycol.">
        <title>101 Dothideomycetes genomes: a test case for predicting lifestyles and emergence of pathogens.</title>
        <authorList>
            <person name="Haridas S."/>
            <person name="Albert R."/>
            <person name="Binder M."/>
            <person name="Bloem J."/>
            <person name="Labutti K."/>
            <person name="Salamov A."/>
            <person name="Andreopoulos B."/>
            <person name="Baker S."/>
            <person name="Barry K."/>
            <person name="Bills G."/>
            <person name="Bluhm B."/>
            <person name="Cannon C."/>
            <person name="Castanera R."/>
            <person name="Culley D."/>
            <person name="Daum C."/>
            <person name="Ezra D."/>
            <person name="Gonzalez J."/>
            <person name="Henrissat B."/>
            <person name="Kuo A."/>
            <person name="Liang C."/>
            <person name="Lipzen A."/>
            <person name="Lutzoni F."/>
            <person name="Magnuson J."/>
            <person name="Mondo S."/>
            <person name="Nolan M."/>
            <person name="Ohm R."/>
            <person name="Pangilinan J."/>
            <person name="Park H.-J."/>
            <person name="Ramirez L."/>
            <person name="Alfaro M."/>
            <person name="Sun H."/>
            <person name="Tritt A."/>
            <person name="Yoshinaga Y."/>
            <person name="Zwiers L.-H."/>
            <person name="Turgeon B."/>
            <person name="Goodwin S."/>
            <person name="Spatafora J."/>
            <person name="Crous P."/>
            <person name="Grigoriev I."/>
        </authorList>
    </citation>
    <scope>NUCLEOTIDE SEQUENCE</scope>
    <source>
        <strain evidence="2">CBS 113979</strain>
    </source>
</reference>
<evidence type="ECO:0000313" key="2">
    <source>
        <dbReference type="EMBL" id="KAF1989242.1"/>
    </source>
</evidence>
<keyword evidence="3" id="KW-1185">Reference proteome</keyword>
<sequence length="51" mass="5503">MRAADVHAKTQDHAVNIGSRSSRVIMVNQGEHPENSQVYSSPCGPASQVRV</sequence>
<accession>A0A6G1H852</accession>
<name>A0A6G1H852_9PEZI</name>
<organism evidence="2 3">
    <name type="scientific">Aulographum hederae CBS 113979</name>
    <dbReference type="NCBI Taxonomy" id="1176131"/>
    <lineage>
        <taxon>Eukaryota</taxon>
        <taxon>Fungi</taxon>
        <taxon>Dikarya</taxon>
        <taxon>Ascomycota</taxon>
        <taxon>Pezizomycotina</taxon>
        <taxon>Dothideomycetes</taxon>
        <taxon>Pleosporomycetidae</taxon>
        <taxon>Aulographales</taxon>
        <taxon>Aulographaceae</taxon>
    </lineage>
</organism>
<gene>
    <name evidence="2" type="ORF">K402DRAFT_390822</name>
</gene>
<proteinExistence type="predicted"/>
<evidence type="ECO:0000256" key="1">
    <source>
        <dbReference type="SAM" id="MobiDB-lite"/>
    </source>
</evidence>
<dbReference type="AlphaFoldDB" id="A0A6G1H852"/>
<dbReference type="Proteomes" id="UP000800041">
    <property type="component" value="Unassembled WGS sequence"/>
</dbReference>
<dbReference type="EMBL" id="ML977145">
    <property type="protein sequence ID" value="KAF1989242.1"/>
    <property type="molecule type" value="Genomic_DNA"/>
</dbReference>
<evidence type="ECO:0000313" key="3">
    <source>
        <dbReference type="Proteomes" id="UP000800041"/>
    </source>
</evidence>
<feature type="compositionally biased region" description="Basic and acidic residues" evidence="1">
    <location>
        <begin position="1"/>
        <end position="12"/>
    </location>
</feature>